<dbReference type="InterPro" id="IPR008922">
    <property type="entry name" value="Di-copper_centre_dom_sf"/>
</dbReference>
<feature type="chain" id="PRO_5021379941" evidence="4">
    <location>
        <begin position="21"/>
        <end position="346"/>
    </location>
</feature>
<keyword evidence="4" id="KW-0732">Signal</keyword>
<dbReference type="EMBL" id="QPFP01000190">
    <property type="protein sequence ID" value="TEB19464.1"/>
    <property type="molecule type" value="Genomic_DNA"/>
</dbReference>
<gene>
    <name evidence="6" type="ORF">FA13DRAFT_1767155</name>
</gene>
<evidence type="ECO:0000256" key="1">
    <source>
        <dbReference type="ARBA" id="ARBA00022723"/>
    </source>
</evidence>
<feature type="domain" description="Tyrosinase copper-binding" evidence="5">
    <location>
        <begin position="73"/>
        <end position="291"/>
    </location>
</feature>
<dbReference type="Gene3D" id="1.10.1280.10">
    <property type="entry name" value="Di-copper center containing domain from catechol oxidase"/>
    <property type="match status" value="1"/>
</dbReference>
<organism evidence="6 7">
    <name type="scientific">Coprinellus micaceus</name>
    <name type="common">Glistening ink-cap mushroom</name>
    <name type="synonym">Coprinus micaceus</name>
    <dbReference type="NCBI Taxonomy" id="71717"/>
    <lineage>
        <taxon>Eukaryota</taxon>
        <taxon>Fungi</taxon>
        <taxon>Dikarya</taxon>
        <taxon>Basidiomycota</taxon>
        <taxon>Agaricomycotina</taxon>
        <taxon>Agaricomycetes</taxon>
        <taxon>Agaricomycetidae</taxon>
        <taxon>Agaricales</taxon>
        <taxon>Agaricineae</taxon>
        <taxon>Psathyrellaceae</taxon>
        <taxon>Coprinellus</taxon>
    </lineage>
</organism>
<dbReference type="InterPro" id="IPR002227">
    <property type="entry name" value="Tyrosinase_Cu-bd"/>
</dbReference>
<dbReference type="Proteomes" id="UP000298030">
    <property type="component" value="Unassembled WGS sequence"/>
</dbReference>
<evidence type="ECO:0000259" key="5">
    <source>
        <dbReference type="Pfam" id="PF00264"/>
    </source>
</evidence>
<keyword evidence="1" id="KW-0479">Metal-binding</keyword>
<evidence type="ECO:0000256" key="4">
    <source>
        <dbReference type="SAM" id="SignalP"/>
    </source>
</evidence>
<dbReference type="GO" id="GO:0046872">
    <property type="term" value="F:metal ion binding"/>
    <property type="evidence" value="ECO:0007669"/>
    <property type="project" value="UniProtKB-KW"/>
</dbReference>
<dbReference type="OrthoDB" id="6132182at2759"/>
<protein>
    <submittedName>
        <fullName evidence="6">Di-copper centre-containing protein</fullName>
    </submittedName>
</protein>
<feature type="region of interest" description="Disordered" evidence="3">
    <location>
        <begin position="152"/>
        <end position="171"/>
    </location>
</feature>
<keyword evidence="2" id="KW-0186">Copper</keyword>
<evidence type="ECO:0000313" key="6">
    <source>
        <dbReference type="EMBL" id="TEB19464.1"/>
    </source>
</evidence>
<keyword evidence="7" id="KW-1185">Reference proteome</keyword>
<evidence type="ECO:0000313" key="7">
    <source>
        <dbReference type="Proteomes" id="UP000298030"/>
    </source>
</evidence>
<dbReference type="PRINTS" id="PR00092">
    <property type="entry name" value="TYROSINASE"/>
</dbReference>
<comment type="caution">
    <text evidence="6">The sequence shown here is derived from an EMBL/GenBank/DDBJ whole genome shotgun (WGS) entry which is preliminary data.</text>
</comment>
<evidence type="ECO:0000256" key="2">
    <source>
        <dbReference type="ARBA" id="ARBA00023008"/>
    </source>
</evidence>
<dbReference type="GO" id="GO:0016491">
    <property type="term" value="F:oxidoreductase activity"/>
    <property type="evidence" value="ECO:0007669"/>
    <property type="project" value="InterPro"/>
</dbReference>
<dbReference type="InterPro" id="IPR050316">
    <property type="entry name" value="Tyrosinase/Hemocyanin"/>
</dbReference>
<sequence length="346" mass="38994">MLGRSLVPFLLLGLFAAARGSQNAQSYPKKCTELRLRREWRDLSLRDKHAYIRAVKCLQTLPAKDESLPEKITRYEEFVVSHTGASEGVHGVGQFLPWHRALGFLYETALREECGYKGPFPFWDWPRDADGSKPLKESPLFDAATGFGPDGTPGTYTTLPNADPLPPGFNTSLPPYTPPQWNCVTSGPFANLTLHLGPGKSQNFDHCLTRAVQEEFRYLLQTPNIKNIMSQKDYDSFWNSLDGWPFKDWALHDGGHFAVSGDLTNYYTSPNEPLFYLHHSGLDRLWWKWQHSKPGRLQEIGGRSSPLPPYGKVTPALQLSFGALAPPITVGRILDTSYEPYCYAYP</sequence>
<evidence type="ECO:0000256" key="3">
    <source>
        <dbReference type="SAM" id="MobiDB-lite"/>
    </source>
</evidence>
<dbReference type="STRING" id="71717.A0A4Y7SDL3"/>
<proteinExistence type="predicted"/>
<dbReference type="Pfam" id="PF00264">
    <property type="entry name" value="Tyrosinase"/>
    <property type="match status" value="1"/>
</dbReference>
<dbReference type="PANTHER" id="PTHR11474:SF126">
    <property type="entry name" value="TYROSINASE-LIKE PROTEIN TYR-1-RELATED"/>
    <property type="match status" value="1"/>
</dbReference>
<dbReference type="AlphaFoldDB" id="A0A4Y7SDL3"/>
<dbReference type="SUPFAM" id="SSF48056">
    <property type="entry name" value="Di-copper centre-containing domain"/>
    <property type="match status" value="1"/>
</dbReference>
<dbReference type="PANTHER" id="PTHR11474">
    <property type="entry name" value="TYROSINASE FAMILY MEMBER"/>
    <property type="match status" value="1"/>
</dbReference>
<feature type="signal peptide" evidence="4">
    <location>
        <begin position="1"/>
        <end position="20"/>
    </location>
</feature>
<accession>A0A4Y7SDL3</accession>
<reference evidence="6 7" key="1">
    <citation type="journal article" date="2019" name="Nat. Ecol. Evol.">
        <title>Megaphylogeny resolves global patterns of mushroom evolution.</title>
        <authorList>
            <person name="Varga T."/>
            <person name="Krizsan K."/>
            <person name="Foldi C."/>
            <person name="Dima B."/>
            <person name="Sanchez-Garcia M."/>
            <person name="Sanchez-Ramirez S."/>
            <person name="Szollosi G.J."/>
            <person name="Szarkandi J.G."/>
            <person name="Papp V."/>
            <person name="Albert L."/>
            <person name="Andreopoulos W."/>
            <person name="Angelini C."/>
            <person name="Antonin V."/>
            <person name="Barry K.W."/>
            <person name="Bougher N.L."/>
            <person name="Buchanan P."/>
            <person name="Buyck B."/>
            <person name="Bense V."/>
            <person name="Catcheside P."/>
            <person name="Chovatia M."/>
            <person name="Cooper J."/>
            <person name="Damon W."/>
            <person name="Desjardin D."/>
            <person name="Finy P."/>
            <person name="Geml J."/>
            <person name="Haridas S."/>
            <person name="Hughes K."/>
            <person name="Justo A."/>
            <person name="Karasinski D."/>
            <person name="Kautmanova I."/>
            <person name="Kiss B."/>
            <person name="Kocsube S."/>
            <person name="Kotiranta H."/>
            <person name="LaButti K.M."/>
            <person name="Lechner B.E."/>
            <person name="Liimatainen K."/>
            <person name="Lipzen A."/>
            <person name="Lukacs Z."/>
            <person name="Mihaltcheva S."/>
            <person name="Morgado L.N."/>
            <person name="Niskanen T."/>
            <person name="Noordeloos M.E."/>
            <person name="Ohm R.A."/>
            <person name="Ortiz-Santana B."/>
            <person name="Ovrebo C."/>
            <person name="Racz N."/>
            <person name="Riley R."/>
            <person name="Savchenko A."/>
            <person name="Shiryaev A."/>
            <person name="Soop K."/>
            <person name="Spirin V."/>
            <person name="Szebenyi C."/>
            <person name="Tomsovsky M."/>
            <person name="Tulloss R.E."/>
            <person name="Uehling J."/>
            <person name="Grigoriev I.V."/>
            <person name="Vagvolgyi C."/>
            <person name="Papp T."/>
            <person name="Martin F.M."/>
            <person name="Miettinen O."/>
            <person name="Hibbett D.S."/>
            <person name="Nagy L.G."/>
        </authorList>
    </citation>
    <scope>NUCLEOTIDE SEQUENCE [LARGE SCALE GENOMIC DNA]</scope>
    <source>
        <strain evidence="6 7">FP101781</strain>
    </source>
</reference>
<name>A0A4Y7SDL3_COPMI</name>